<keyword evidence="3" id="KW-1185">Reference proteome</keyword>
<name>A0ABR0TJP6_AURPU</name>
<dbReference type="EMBL" id="JASGXD010000007">
    <property type="protein sequence ID" value="KAK6004464.1"/>
    <property type="molecule type" value="Genomic_DNA"/>
</dbReference>
<evidence type="ECO:0000256" key="1">
    <source>
        <dbReference type="SAM" id="Coils"/>
    </source>
</evidence>
<feature type="coiled-coil region" evidence="1">
    <location>
        <begin position="21"/>
        <end position="48"/>
    </location>
</feature>
<accession>A0ABR0TJP6</accession>
<reference evidence="2 3" key="1">
    <citation type="submission" date="2023-11" db="EMBL/GenBank/DDBJ databases">
        <title>Draft genome sequence and annotation of the polyextremotolerant black yeast-like fungus Aureobasidium pullulans NRRL 62042.</title>
        <authorList>
            <person name="Dielentheis-Frenken M.R.E."/>
            <person name="Wibberg D."/>
            <person name="Blank L.M."/>
            <person name="Tiso T."/>
        </authorList>
    </citation>
    <scope>NUCLEOTIDE SEQUENCE [LARGE SCALE GENOMIC DNA]</scope>
    <source>
        <strain evidence="2 3">NRRL 62042</strain>
    </source>
</reference>
<dbReference type="Proteomes" id="UP001341245">
    <property type="component" value="Unassembled WGS sequence"/>
</dbReference>
<proteinExistence type="predicted"/>
<organism evidence="2 3">
    <name type="scientific">Aureobasidium pullulans</name>
    <name type="common">Black yeast</name>
    <name type="synonym">Pullularia pullulans</name>
    <dbReference type="NCBI Taxonomy" id="5580"/>
    <lineage>
        <taxon>Eukaryota</taxon>
        <taxon>Fungi</taxon>
        <taxon>Dikarya</taxon>
        <taxon>Ascomycota</taxon>
        <taxon>Pezizomycotina</taxon>
        <taxon>Dothideomycetes</taxon>
        <taxon>Dothideomycetidae</taxon>
        <taxon>Dothideales</taxon>
        <taxon>Saccotheciaceae</taxon>
        <taxon>Aureobasidium</taxon>
    </lineage>
</organism>
<comment type="caution">
    <text evidence="2">The sequence shown here is derived from an EMBL/GenBank/DDBJ whole genome shotgun (WGS) entry which is preliminary data.</text>
</comment>
<protein>
    <submittedName>
        <fullName evidence="2">Uncharacterized protein</fullName>
    </submittedName>
</protein>
<sequence length="67" mass="7432">MPTGRRRNVQREQIAAAEFGAQAAKEALAREKEMTKALQSEKAELVRELYQKTVELGVKTALLEGST</sequence>
<evidence type="ECO:0000313" key="3">
    <source>
        <dbReference type="Proteomes" id="UP001341245"/>
    </source>
</evidence>
<gene>
    <name evidence="2" type="ORF">QM012_008326</name>
</gene>
<keyword evidence="1" id="KW-0175">Coiled coil</keyword>
<evidence type="ECO:0000313" key="2">
    <source>
        <dbReference type="EMBL" id="KAK6004464.1"/>
    </source>
</evidence>